<dbReference type="Pfam" id="PF01966">
    <property type="entry name" value="HD"/>
    <property type="match status" value="1"/>
</dbReference>
<gene>
    <name evidence="8" type="primary">yqeK</name>
    <name evidence="8" type="ORF">QJ043_02895</name>
</gene>
<organism evidence="8 9">
    <name type="scientific">Kribbibacterium absianum</name>
    <dbReference type="NCBI Taxonomy" id="3044210"/>
    <lineage>
        <taxon>Bacteria</taxon>
        <taxon>Bacillati</taxon>
        <taxon>Actinomycetota</taxon>
        <taxon>Coriobacteriia</taxon>
        <taxon>Coriobacteriales</taxon>
        <taxon>Kribbibacteriaceae</taxon>
        <taxon>Kribbibacterium</taxon>
    </lineage>
</organism>
<keyword evidence="3" id="KW-0547">Nucleotide-binding</keyword>
<dbReference type="SUPFAM" id="SSF109604">
    <property type="entry name" value="HD-domain/PDEase-like"/>
    <property type="match status" value="1"/>
</dbReference>
<dbReference type="InterPro" id="IPR006675">
    <property type="entry name" value="HDIG_dom"/>
</dbReference>
<protein>
    <recommendedName>
        <fullName evidence="1">bis(5'-nucleosyl)-tetraphosphatase (symmetrical)</fullName>
        <ecNumber evidence="1">3.6.1.41</ecNumber>
    </recommendedName>
</protein>
<evidence type="ECO:0000256" key="6">
    <source>
        <dbReference type="ARBA" id="ARBA00049417"/>
    </source>
</evidence>
<keyword evidence="2" id="KW-0479">Metal-binding</keyword>
<dbReference type="NCBIfam" id="TIGR00488">
    <property type="entry name" value="bis(5'-nucleosyl)-tetraphosphatase (symmetrical) YqeK"/>
    <property type="match status" value="1"/>
</dbReference>
<keyword evidence="4 8" id="KW-0378">Hydrolase</keyword>
<proteinExistence type="predicted"/>
<accession>A0ABT6ZIZ7</accession>
<dbReference type="PANTHER" id="PTHR35795">
    <property type="entry name" value="SLR1885 PROTEIN"/>
    <property type="match status" value="1"/>
</dbReference>
<comment type="caution">
    <text evidence="8">The sequence shown here is derived from an EMBL/GenBank/DDBJ whole genome shotgun (WGS) entry which is preliminary data.</text>
</comment>
<dbReference type="EC" id="3.6.1.41" evidence="1"/>
<evidence type="ECO:0000256" key="5">
    <source>
        <dbReference type="ARBA" id="ARBA00023004"/>
    </source>
</evidence>
<dbReference type="GO" id="GO:0008803">
    <property type="term" value="F:bis(5'-nucleosyl)-tetraphosphatase (symmetrical) activity"/>
    <property type="evidence" value="ECO:0007669"/>
    <property type="project" value="UniProtKB-EC"/>
</dbReference>
<dbReference type="InterPro" id="IPR006674">
    <property type="entry name" value="HD_domain"/>
</dbReference>
<evidence type="ECO:0000256" key="3">
    <source>
        <dbReference type="ARBA" id="ARBA00022741"/>
    </source>
</evidence>
<keyword evidence="5" id="KW-0408">Iron</keyword>
<dbReference type="PROSITE" id="PS51831">
    <property type="entry name" value="HD"/>
    <property type="match status" value="1"/>
</dbReference>
<evidence type="ECO:0000256" key="1">
    <source>
        <dbReference type="ARBA" id="ARBA00012506"/>
    </source>
</evidence>
<evidence type="ECO:0000256" key="4">
    <source>
        <dbReference type="ARBA" id="ARBA00022801"/>
    </source>
</evidence>
<dbReference type="Gene3D" id="1.10.3210.10">
    <property type="entry name" value="Hypothetical protein af1432"/>
    <property type="match status" value="1"/>
</dbReference>
<dbReference type="NCBIfam" id="TIGR00277">
    <property type="entry name" value="HDIG"/>
    <property type="match status" value="1"/>
</dbReference>
<dbReference type="Proteomes" id="UP001431693">
    <property type="component" value="Unassembled WGS sequence"/>
</dbReference>
<dbReference type="InterPro" id="IPR003607">
    <property type="entry name" value="HD/PDEase_dom"/>
</dbReference>
<evidence type="ECO:0000256" key="2">
    <source>
        <dbReference type="ARBA" id="ARBA00022723"/>
    </source>
</evidence>
<evidence type="ECO:0000259" key="7">
    <source>
        <dbReference type="PROSITE" id="PS51831"/>
    </source>
</evidence>
<dbReference type="InterPro" id="IPR005249">
    <property type="entry name" value="YqeK"/>
</dbReference>
<reference evidence="8" key="1">
    <citation type="submission" date="2023-05" db="EMBL/GenBank/DDBJ databases">
        <title>[olsenella] sp. nov., isolated from a pig farm feces dump.</title>
        <authorList>
            <person name="Chang Y.-H."/>
        </authorList>
    </citation>
    <scope>NUCLEOTIDE SEQUENCE</scope>
    <source>
        <strain evidence="8">YH-ols2217</strain>
    </source>
</reference>
<evidence type="ECO:0000313" key="9">
    <source>
        <dbReference type="Proteomes" id="UP001431693"/>
    </source>
</evidence>
<name>A0ABT6ZIZ7_9ACTN</name>
<dbReference type="SMART" id="SM00471">
    <property type="entry name" value="HDc"/>
    <property type="match status" value="1"/>
</dbReference>
<feature type="domain" description="HD" evidence="7">
    <location>
        <begin position="43"/>
        <end position="158"/>
    </location>
</feature>
<dbReference type="InterPro" id="IPR051094">
    <property type="entry name" value="Diverse_Catalytic_Enzymes"/>
</dbReference>
<dbReference type="PANTHER" id="PTHR35795:SF1">
    <property type="entry name" value="BIS(5'-NUCLEOSYL)-TETRAPHOSPHATASE, SYMMETRICAL"/>
    <property type="match status" value="1"/>
</dbReference>
<keyword evidence="9" id="KW-1185">Reference proteome</keyword>
<sequence>MSDGRRAFEAWLAEPSTLTPEQAQVVEGLERDLAEYLSEKPRRLKHSLMVGRTAEALARHYGQDPFEARVAGVLHDWEKAASNAETVAKAEELGIDLGVPLEDVSGLLHGLVAERTLKDRYPWLSAEVLQAIGRHTLGAPDMAPLDMVLFVADGLEPTRPPVPALERQRDRVGEDPLDRLFLDSFLDGVAYVVDTRRYLYPGTLDVYNELVRREPPQQERKAR</sequence>
<comment type="catalytic activity">
    <reaction evidence="6">
        <text>P(1),P(4)-bis(5'-adenosyl) tetraphosphate + H2O = 2 ADP + 2 H(+)</text>
        <dbReference type="Rhea" id="RHEA:24252"/>
        <dbReference type="ChEBI" id="CHEBI:15377"/>
        <dbReference type="ChEBI" id="CHEBI:15378"/>
        <dbReference type="ChEBI" id="CHEBI:58141"/>
        <dbReference type="ChEBI" id="CHEBI:456216"/>
        <dbReference type="EC" id="3.6.1.41"/>
    </reaction>
</comment>
<dbReference type="RefSeq" id="WP_283712664.1">
    <property type="nucleotide sequence ID" value="NZ_JASJEW010000001.1"/>
</dbReference>
<dbReference type="EMBL" id="JASJEX010000001">
    <property type="protein sequence ID" value="MDJ1129032.1"/>
    <property type="molecule type" value="Genomic_DNA"/>
</dbReference>
<evidence type="ECO:0000313" key="8">
    <source>
        <dbReference type="EMBL" id="MDJ1129032.1"/>
    </source>
</evidence>